<dbReference type="InterPro" id="IPR018114">
    <property type="entry name" value="TRYPSIN_HIS"/>
</dbReference>
<evidence type="ECO:0000256" key="3">
    <source>
        <dbReference type="ARBA" id="ARBA00022825"/>
    </source>
</evidence>
<dbReference type="AlphaFoldDB" id="A0AAV2RR26"/>
<keyword evidence="7" id="KW-1185">Reference proteome</keyword>
<dbReference type="InterPro" id="IPR001314">
    <property type="entry name" value="Peptidase_S1A"/>
</dbReference>
<dbReference type="PANTHER" id="PTHR24252">
    <property type="entry name" value="ACROSIN-RELATED"/>
    <property type="match status" value="1"/>
</dbReference>
<feature type="domain" description="Peptidase S1" evidence="5">
    <location>
        <begin position="32"/>
        <end position="274"/>
    </location>
</feature>
<dbReference type="GO" id="GO:0004252">
    <property type="term" value="F:serine-type endopeptidase activity"/>
    <property type="evidence" value="ECO:0007669"/>
    <property type="project" value="InterPro"/>
</dbReference>
<dbReference type="InterPro" id="IPR043504">
    <property type="entry name" value="Peptidase_S1_PA_chymotrypsin"/>
</dbReference>
<comment type="caution">
    <text evidence="6">The sequence shown here is derived from an EMBL/GenBank/DDBJ whole genome shotgun (WGS) entry which is preliminary data.</text>
</comment>
<evidence type="ECO:0000256" key="2">
    <source>
        <dbReference type="ARBA" id="ARBA00022801"/>
    </source>
</evidence>
<dbReference type="PROSITE" id="PS00134">
    <property type="entry name" value="TRYPSIN_HIS"/>
    <property type="match status" value="1"/>
</dbReference>
<keyword evidence="4" id="KW-1015">Disulfide bond</keyword>
<keyword evidence="3" id="KW-0720">Serine protease</keyword>
<dbReference type="PROSITE" id="PS50240">
    <property type="entry name" value="TRYPSIN_DOM"/>
    <property type="match status" value="1"/>
</dbReference>
<dbReference type="Pfam" id="PF00089">
    <property type="entry name" value="Trypsin"/>
    <property type="match status" value="1"/>
</dbReference>
<keyword evidence="2" id="KW-0378">Hydrolase</keyword>
<dbReference type="Proteomes" id="UP001497623">
    <property type="component" value="Unassembled WGS sequence"/>
</dbReference>
<dbReference type="SUPFAM" id="SSF50494">
    <property type="entry name" value="Trypsin-like serine proteases"/>
    <property type="match status" value="1"/>
</dbReference>
<protein>
    <recommendedName>
        <fullName evidence="5">Peptidase S1 domain-containing protein</fullName>
    </recommendedName>
</protein>
<dbReference type="InterPro" id="IPR009003">
    <property type="entry name" value="Peptidase_S1_PA"/>
</dbReference>
<organism evidence="6 7">
    <name type="scientific">Meganyctiphanes norvegica</name>
    <name type="common">Northern krill</name>
    <name type="synonym">Thysanopoda norvegica</name>
    <dbReference type="NCBI Taxonomy" id="48144"/>
    <lineage>
        <taxon>Eukaryota</taxon>
        <taxon>Metazoa</taxon>
        <taxon>Ecdysozoa</taxon>
        <taxon>Arthropoda</taxon>
        <taxon>Crustacea</taxon>
        <taxon>Multicrustacea</taxon>
        <taxon>Malacostraca</taxon>
        <taxon>Eumalacostraca</taxon>
        <taxon>Eucarida</taxon>
        <taxon>Euphausiacea</taxon>
        <taxon>Euphausiidae</taxon>
        <taxon>Meganyctiphanes</taxon>
    </lineage>
</organism>
<dbReference type="FunFam" id="2.40.10.10:FF:000003">
    <property type="entry name" value="Transmembrane serine protease 3"/>
    <property type="match status" value="1"/>
</dbReference>
<evidence type="ECO:0000259" key="5">
    <source>
        <dbReference type="PROSITE" id="PS50240"/>
    </source>
</evidence>
<accession>A0AAV2RR26</accession>
<evidence type="ECO:0000256" key="1">
    <source>
        <dbReference type="ARBA" id="ARBA00022670"/>
    </source>
</evidence>
<dbReference type="SMART" id="SM00020">
    <property type="entry name" value="Tryp_SPc"/>
    <property type="match status" value="1"/>
</dbReference>
<dbReference type="PANTHER" id="PTHR24252:SF7">
    <property type="entry name" value="HYALIN"/>
    <property type="match status" value="1"/>
</dbReference>
<keyword evidence="1" id="KW-0645">Protease</keyword>
<gene>
    <name evidence="6" type="ORF">MNOR_LOCUS27667</name>
</gene>
<evidence type="ECO:0000256" key="4">
    <source>
        <dbReference type="ARBA" id="ARBA00023157"/>
    </source>
</evidence>
<evidence type="ECO:0000313" key="6">
    <source>
        <dbReference type="EMBL" id="CAL4135526.1"/>
    </source>
</evidence>
<dbReference type="CDD" id="cd00190">
    <property type="entry name" value="Tryp_SPc"/>
    <property type="match status" value="1"/>
</dbReference>
<evidence type="ECO:0000313" key="7">
    <source>
        <dbReference type="Proteomes" id="UP001497623"/>
    </source>
</evidence>
<proteinExistence type="predicted"/>
<dbReference type="Gene3D" id="2.40.10.10">
    <property type="entry name" value="Trypsin-like serine proteases"/>
    <property type="match status" value="1"/>
</dbReference>
<dbReference type="PRINTS" id="PR00722">
    <property type="entry name" value="CHYMOTRYPSIN"/>
</dbReference>
<name>A0AAV2RR26_MEGNR</name>
<dbReference type="InterPro" id="IPR001254">
    <property type="entry name" value="Trypsin_dom"/>
</dbReference>
<dbReference type="GO" id="GO:0006508">
    <property type="term" value="P:proteolysis"/>
    <property type="evidence" value="ECO:0007669"/>
    <property type="project" value="UniProtKB-KW"/>
</dbReference>
<feature type="non-terminal residue" evidence="6">
    <location>
        <position position="1"/>
    </location>
</feature>
<sequence>KILQWNEHAVFLIPKILSTDCSCGVANTGSRIIGGSEINPSQKYPWLVGLQRPGYYVSCGGSIINDKYILTASHCFYTFPKGGQCYYDPPETLDILVGDHHQFSTSDNNAYTAKISMKKHIIHSNFSCDTLQNDFALIELSEAIDLNDVIKPVCLPKDDSKTYESAIGTVAGWGHIEEDGELSKVPLEVDLPILDPDCGGYETITSDMLCAGYPETGGKDSCQADSGGPFVVNENGKYIQVGVVSWGIGCAKKNHPGVYARVSKELEWIKSKSASGNSCNN</sequence>
<reference evidence="6 7" key="1">
    <citation type="submission" date="2024-05" db="EMBL/GenBank/DDBJ databases">
        <authorList>
            <person name="Wallberg A."/>
        </authorList>
    </citation>
    <scope>NUCLEOTIDE SEQUENCE [LARGE SCALE GENOMIC DNA]</scope>
</reference>
<dbReference type="EMBL" id="CAXKWB010029463">
    <property type="protein sequence ID" value="CAL4135526.1"/>
    <property type="molecule type" value="Genomic_DNA"/>
</dbReference>